<comment type="caution">
    <text evidence="2">The sequence shown here is derived from an EMBL/GenBank/DDBJ whole genome shotgun (WGS) entry which is preliminary data.</text>
</comment>
<feature type="transmembrane region" description="Helical" evidence="1">
    <location>
        <begin position="61"/>
        <end position="84"/>
    </location>
</feature>
<evidence type="ECO:0000313" key="2">
    <source>
        <dbReference type="EMBL" id="KAB0266457.1"/>
    </source>
</evidence>
<proteinExistence type="predicted"/>
<organism evidence="2 3">
    <name type="scientific">Microvirga brassicacearum</name>
    <dbReference type="NCBI Taxonomy" id="2580413"/>
    <lineage>
        <taxon>Bacteria</taxon>
        <taxon>Pseudomonadati</taxon>
        <taxon>Pseudomonadota</taxon>
        <taxon>Alphaproteobacteria</taxon>
        <taxon>Hyphomicrobiales</taxon>
        <taxon>Methylobacteriaceae</taxon>
        <taxon>Microvirga</taxon>
    </lineage>
</organism>
<dbReference type="EMBL" id="VCMV01000021">
    <property type="protein sequence ID" value="KAB0266457.1"/>
    <property type="molecule type" value="Genomic_DNA"/>
</dbReference>
<name>A0A5N3P9R9_9HYPH</name>
<feature type="transmembrane region" description="Helical" evidence="1">
    <location>
        <begin position="96"/>
        <end position="114"/>
    </location>
</feature>
<reference evidence="2 3" key="1">
    <citation type="journal article" date="2019" name="Microorganisms">
        <title>Genome Insights into the Novel Species Microvirga brassicacearum, a Rapeseed Endophyte with Biotechnological Potential.</title>
        <authorList>
            <person name="Jimenez-Gomez A."/>
            <person name="Saati-Santamaria Z."/>
            <person name="Igual J.M."/>
            <person name="Rivas R."/>
            <person name="Mateos P.F."/>
            <person name="Garcia-Fraile P."/>
        </authorList>
    </citation>
    <scope>NUCLEOTIDE SEQUENCE [LARGE SCALE GENOMIC DNA]</scope>
    <source>
        <strain evidence="2 3">CDVBN77</strain>
    </source>
</reference>
<accession>A0A5N3P9R9</accession>
<evidence type="ECO:0000256" key="1">
    <source>
        <dbReference type="SAM" id="Phobius"/>
    </source>
</evidence>
<dbReference type="RefSeq" id="WP_150945443.1">
    <property type="nucleotide sequence ID" value="NZ_VCMV01000021.1"/>
</dbReference>
<protein>
    <submittedName>
        <fullName evidence="2">Uncharacterized protein</fullName>
    </submittedName>
</protein>
<dbReference type="Proteomes" id="UP000325684">
    <property type="component" value="Unassembled WGS sequence"/>
</dbReference>
<feature type="transmembrane region" description="Helical" evidence="1">
    <location>
        <begin position="6"/>
        <end position="25"/>
    </location>
</feature>
<dbReference type="OrthoDB" id="8455876at2"/>
<feature type="transmembrane region" description="Helical" evidence="1">
    <location>
        <begin position="126"/>
        <end position="146"/>
    </location>
</feature>
<keyword evidence="3" id="KW-1185">Reference proteome</keyword>
<dbReference type="AlphaFoldDB" id="A0A5N3P9R9"/>
<evidence type="ECO:0000313" key="3">
    <source>
        <dbReference type="Proteomes" id="UP000325684"/>
    </source>
</evidence>
<gene>
    <name evidence="2" type="ORF">FEZ63_13915</name>
</gene>
<keyword evidence="1" id="KW-1133">Transmembrane helix</keyword>
<sequence length="165" mass="17061">MIRYILLIPFALLIAIGASSLFLLIASVVDPVMAVLTGDTLLVGFWAFVDEVFSAEDPGPIVVAAFEAVGRIVFTLLVFPPLLVAVLSEVIRARSGLWYAGATGVLTAAIPWILRGSARVGSPGELHVSFVLGLTGAVAGLVYWAIAGRDSGRSPAATAPTSPGS</sequence>
<keyword evidence="1" id="KW-0472">Membrane</keyword>
<keyword evidence="1" id="KW-0812">Transmembrane</keyword>